<feature type="domain" description="ADF-H" evidence="6">
    <location>
        <begin position="2"/>
        <end position="136"/>
    </location>
</feature>
<dbReference type="SUPFAM" id="SSF55753">
    <property type="entry name" value="Actin depolymerizing proteins"/>
    <property type="match status" value="1"/>
</dbReference>
<proteinExistence type="inferred from homology"/>
<comment type="subcellular location">
    <subcellularLocation>
        <location evidence="1">Nucleus matrix</location>
    </subcellularLocation>
</comment>
<dbReference type="GO" id="GO:0016363">
    <property type="term" value="C:nuclear matrix"/>
    <property type="evidence" value="ECO:0007669"/>
    <property type="project" value="UniProtKB-SubCell"/>
</dbReference>
<dbReference type="InterPro" id="IPR002108">
    <property type="entry name" value="ADF-H"/>
</dbReference>
<reference evidence="8" key="1">
    <citation type="submission" date="2019-04" db="EMBL/GenBank/DDBJ databases">
        <title>Friends and foes A comparative genomics studyof 23 Aspergillus species from section Flavi.</title>
        <authorList>
            <consortium name="DOE Joint Genome Institute"/>
            <person name="Kjaerbolling I."/>
            <person name="Vesth T."/>
            <person name="Frisvad J.C."/>
            <person name="Nybo J.L."/>
            <person name="Theobald S."/>
            <person name="Kildgaard S."/>
            <person name="Isbrandt T."/>
            <person name="Kuo A."/>
            <person name="Sato A."/>
            <person name="Lyhne E.K."/>
            <person name="Kogle M.E."/>
            <person name="Wiebenga A."/>
            <person name="Kun R.S."/>
            <person name="Lubbers R.J."/>
            <person name="Makela M.R."/>
            <person name="Barry K."/>
            <person name="Chovatia M."/>
            <person name="Clum A."/>
            <person name="Daum C."/>
            <person name="Haridas S."/>
            <person name="He G."/>
            <person name="LaButti K."/>
            <person name="Lipzen A."/>
            <person name="Mondo S."/>
            <person name="Riley R."/>
            <person name="Salamov A."/>
            <person name="Simmons B.A."/>
            <person name="Magnuson J.K."/>
            <person name="Henrissat B."/>
            <person name="Mortensen U.H."/>
            <person name="Larsen T.O."/>
            <person name="Devries R.P."/>
            <person name="Grigoriev I.V."/>
            <person name="Machida M."/>
            <person name="Baker S.E."/>
            <person name="Andersen M.R."/>
        </authorList>
    </citation>
    <scope>NUCLEOTIDE SEQUENCE [LARGE SCALE GENOMIC DNA]</scope>
    <source>
        <strain evidence="8">CBS 130015</strain>
    </source>
</reference>
<comment type="similarity">
    <text evidence="2">Belongs to the actin-binding proteins ADF family.</text>
</comment>
<dbReference type="GO" id="GO:0003779">
    <property type="term" value="F:actin binding"/>
    <property type="evidence" value="ECO:0007669"/>
    <property type="project" value="UniProtKB-KW"/>
</dbReference>
<keyword evidence="8" id="KW-1185">Reference proteome</keyword>
<organism evidence="7 8">
    <name type="scientific">Aspergillus transmontanensis</name>
    <dbReference type="NCBI Taxonomy" id="1034304"/>
    <lineage>
        <taxon>Eukaryota</taxon>
        <taxon>Fungi</taxon>
        <taxon>Dikarya</taxon>
        <taxon>Ascomycota</taxon>
        <taxon>Pezizomycotina</taxon>
        <taxon>Eurotiomycetes</taxon>
        <taxon>Eurotiomycetidae</taxon>
        <taxon>Eurotiales</taxon>
        <taxon>Aspergillaceae</taxon>
        <taxon>Aspergillus</taxon>
        <taxon>Aspergillus subgen. Circumdati</taxon>
    </lineage>
</organism>
<protein>
    <recommendedName>
        <fullName evidence="3">Cofilin</fullName>
    </recommendedName>
    <alternativeName>
        <fullName evidence="5">Actin-depolymerizing factor 1</fullName>
    </alternativeName>
</protein>
<dbReference type="EMBL" id="ML738370">
    <property type="protein sequence ID" value="KAE8309245.1"/>
    <property type="molecule type" value="Genomic_DNA"/>
</dbReference>
<sequence length="141" mass="16356">MSSGVGVDDDCLAKFLEIKVQQKYRYIIYRLSADNKEIVVDKTGSIDSTYDDFIGDLSEHECRWAVYDFDFEPDEDSQIRKLVFINWCPEDARIKAKMIFTSSRDMLRRQLVGIGLEIAGTDWSEISYETILEKAKRGSRH</sequence>
<name>A0A5N6VL21_9EURO</name>
<evidence type="ECO:0000256" key="1">
    <source>
        <dbReference type="ARBA" id="ARBA00004109"/>
    </source>
</evidence>
<evidence type="ECO:0000256" key="2">
    <source>
        <dbReference type="ARBA" id="ARBA00006844"/>
    </source>
</evidence>
<dbReference type="AlphaFoldDB" id="A0A5N6VL21"/>
<evidence type="ECO:0000256" key="4">
    <source>
        <dbReference type="ARBA" id="ARBA00023203"/>
    </source>
</evidence>
<accession>A0A5N6VL21</accession>
<dbReference type="PANTHER" id="PTHR11913">
    <property type="entry name" value="COFILIN-RELATED"/>
    <property type="match status" value="1"/>
</dbReference>
<dbReference type="SMART" id="SM00102">
    <property type="entry name" value="ADF"/>
    <property type="match status" value="1"/>
</dbReference>
<evidence type="ECO:0000256" key="3">
    <source>
        <dbReference type="ARBA" id="ARBA00015630"/>
    </source>
</evidence>
<dbReference type="Proteomes" id="UP000325433">
    <property type="component" value="Unassembled WGS sequence"/>
</dbReference>
<keyword evidence="4" id="KW-0009">Actin-binding</keyword>
<dbReference type="PROSITE" id="PS51263">
    <property type="entry name" value="ADF_H"/>
    <property type="match status" value="1"/>
</dbReference>
<dbReference type="CDD" id="cd11286">
    <property type="entry name" value="ADF_cofilin_like"/>
    <property type="match status" value="1"/>
</dbReference>
<evidence type="ECO:0000313" key="7">
    <source>
        <dbReference type="EMBL" id="KAE8309245.1"/>
    </source>
</evidence>
<gene>
    <name evidence="7" type="ORF">BDV41DRAFT_548600</name>
</gene>
<dbReference type="GO" id="GO:0015629">
    <property type="term" value="C:actin cytoskeleton"/>
    <property type="evidence" value="ECO:0007669"/>
    <property type="project" value="InterPro"/>
</dbReference>
<dbReference type="InterPro" id="IPR029006">
    <property type="entry name" value="ADF-H/Gelsolin-like_dom_sf"/>
</dbReference>
<evidence type="ECO:0000313" key="8">
    <source>
        <dbReference type="Proteomes" id="UP000325433"/>
    </source>
</evidence>
<evidence type="ECO:0000256" key="5">
    <source>
        <dbReference type="ARBA" id="ARBA00032427"/>
    </source>
</evidence>
<evidence type="ECO:0000259" key="6">
    <source>
        <dbReference type="PROSITE" id="PS51263"/>
    </source>
</evidence>
<dbReference type="Pfam" id="PF00241">
    <property type="entry name" value="Cofilin_ADF"/>
    <property type="match status" value="1"/>
</dbReference>
<dbReference type="Gene3D" id="3.40.20.10">
    <property type="entry name" value="Severin"/>
    <property type="match status" value="1"/>
</dbReference>
<dbReference type="InterPro" id="IPR017904">
    <property type="entry name" value="ADF/Cofilin"/>
</dbReference>
<dbReference type="GO" id="GO:0030042">
    <property type="term" value="P:actin filament depolymerization"/>
    <property type="evidence" value="ECO:0007669"/>
    <property type="project" value="InterPro"/>
</dbReference>